<reference evidence="1 2" key="1">
    <citation type="journal article" date="2008" name="J. Bacteriol.">
        <title>Genome of the actinomycete plant pathogen Clavibacter michiganensis subsp. sepedonicus suggests recent niche adaptation.</title>
        <authorList>
            <person name="Bentley S.D."/>
            <person name="Corton C."/>
            <person name="Brown S.E."/>
            <person name="Barron A."/>
            <person name="Clark L."/>
            <person name="Doggett J."/>
            <person name="Harris B."/>
            <person name="Ormond D."/>
            <person name="Quail M.A."/>
            <person name="May G."/>
            <person name="Francis D."/>
            <person name="Knudson D."/>
            <person name="Parkhill J."/>
            <person name="Ishimaru C.A."/>
        </authorList>
    </citation>
    <scope>NUCLEOTIDE SEQUENCE [LARGE SCALE GENOMIC DNA]</scope>
    <source>
        <strain evidence="2">ATCC 33113 / DSM 20744 / JCM 9667 / LMG 2889 / ICMP 2535 / C-1</strain>
    </source>
</reference>
<dbReference type="HOGENOM" id="CLU_911201_0_0_11"/>
<gene>
    <name evidence="1" type="ordered locus">pCS0062</name>
</gene>
<dbReference type="SUPFAM" id="SSF46955">
    <property type="entry name" value="Putative DNA-binding domain"/>
    <property type="match status" value="1"/>
</dbReference>
<dbReference type="AlphaFoldDB" id="B0RJ55"/>
<dbReference type="RefSeq" id="WP_012296899.1">
    <property type="nucleotide sequence ID" value="NZ_JBPFSI010000028.1"/>
</dbReference>
<name>B0RJ55_CLASE</name>
<dbReference type="Gene3D" id="1.10.1660.10">
    <property type="match status" value="1"/>
</dbReference>
<proteinExistence type="predicted"/>
<dbReference type="EMBL" id="AM849035">
    <property type="protein sequence ID" value="CAQ03245.1"/>
    <property type="molecule type" value="Genomic_DNA"/>
</dbReference>
<sequence>MSAPLPLNFSAGRFRSLTGLSDKALRLYAERAVLIPSAVDPVNGYRSYDADQIVDGVTLDLLRRARIPLEDLTPDCRFQFDDHRGRLAMRRAMEDFYLDLAERVATADPSSLVANVRDAGPAHWIACEVPFGVSSDPEDLEETFTALTVDLPNLDRILLETLRAEGIELVAESWTASVSGTVPRMRLAHRVQDPVPPDSLRRVAEAAAPHIDASVRIASGTLPTRQELVHSLPDATPTDDPGLDDTALSYLATIAFAHRITSGHAEALDDAARRRASSTSMFDPSVTAEDVYDLAADGTRAHASQ</sequence>
<organism evidence="1 2">
    <name type="scientific">Clavibacter sepedonicus</name>
    <name type="common">Clavibacter michiganensis subsp. sepedonicus</name>
    <dbReference type="NCBI Taxonomy" id="31964"/>
    <lineage>
        <taxon>Bacteria</taxon>
        <taxon>Bacillati</taxon>
        <taxon>Actinomycetota</taxon>
        <taxon>Actinomycetes</taxon>
        <taxon>Micrococcales</taxon>
        <taxon>Microbacteriaceae</taxon>
        <taxon>Clavibacter</taxon>
    </lineage>
</organism>
<evidence type="ECO:0000313" key="1">
    <source>
        <dbReference type="EMBL" id="CAQ03245.1"/>
    </source>
</evidence>
<dbReference type="OrthoDB" id="9802039at2"/>
<accession>B0RJ55</accession>
<dbReference type="InterPro" id="IPR009061">
    <property type="entry name" value="DNA-bd_dom_put_sf"/>
</dbReference>
<evidence type="ECO:0000313" key="2">
    <source>
        <dbReference type="Proteomes" id="UP000001318"/>
    </source>
</evidence>
<dbReference type="Proteomes" id="UP000001318">
    <property type="component" value="Plasmid pCS1"/>
</dbReference>
<dbReference type="KEGG" id="cms:pCS0062"/>
<keyword evidence="2" id="KW-1185">Reference proteome</keyword>
<keyword evidence="1" id="KW-0614">Plasmid</keyword>
<geneLocation type="plasmid" evidence="1 2">
    <name>pCS1</name>
</geneLocation>
<protein>
    <submittedName>
        <fullName evidence="1">MerR-family transcriptional regulator</fullName>
    </submittedName>
</protein>